<feature type="domain" description="MucBP" evidence="3">
    <location>
        <begin position="292"/>
        <end position="354"/>
    </location>
</feature>
<feature type="signal peptide" evidence="2">
    <location>
        <begin position="1"/>
        <end position="21"/>
    </location>
</feature>
<keyword evidence="2" id="KW-0732">Signal</keyword>
<name>A0A430B8E1_9ENTE</name>
<feature type="chain" id="PRO_5039598397" description="MucBP domain-containing protein" evidence="2">
    <location>
        <begin position="22"/>
        <end position="397"/>
    </location>
</feature>
<feature type="domain" description="MucBP" evidence="3">
    <location>
        <begin position="223"/>
        <end position="282"/>
    </location>
</feature>
<reference evidence="4 5" key="1">
    <citation type="submission" date="2017-05" db="EMBL/GenBank/DDBJ databases">
        <title>Vagococcus spp. assemblies.</title>
        <authorList>
            <person name="Gulvik C.A."/>
        </authorList>
    </citation>
    <scope>NUCLEOTIDE SEQUENCE [LARGE SCALE GENOMIC DNA]</scope>
    <source>
        <strain evidence="4 5">SS1714</strain>
    </source>
</reference>
<feature type="domain" description="MucBP" evidence="3">
    <location>
        <begin position="364"/>
        <end position="389"/>
    </location>
</feature>
<dbReference type="EMBL" id="NGKB01000002">
    <property type="protein sequence ID" value="RSU16569.1"/>
    <property type="molecule type" value="Genomic_DNA"/>
</dbReference>
<dbReference type="Proteomes" id="UP000288028">
    <property type="component" value="Unassembled WGS sequence"/>
</dbReference>
<evidence type="ECO:0000256" key="1">
    <source>
        <dbReference type="ARBA" id="ARBA00022737"/>
    </source>
</evidence>
<dbReference type="Pfam" id="PF06458">
    <property type="entry name" value="MucBP"/>
    <property type="match status" value="3"/>
</dbReference>
<proteinExistence type="predicted"/>
<dbReference type="InterPro" id="IPR009459">
    <property type="entry name" value="MucBP_dom"/>
</dbReference>
<evidence type="ECO:0000313" key="4">
    <source>
        <dbReference type="EMBL" id="RSU16569.1"/>
    </source>
</evidence>
<dbReference type="RefSeq" id="WP_126791901.1">
    <property type="nucleotide sequence ID" value="NZ_NGKB01000002.1"/>
</dbReference>
<sequence length="397" mass="45080">MKIKLKIFLVLLMSFIGGAVSAEATSTEKEFTVNQWATNLYYTESGVLAGMHRSSFPPEDFLITKESPTWSSLTDEKLRDKPLDWILKSSNYTYWGYSILYQDQTTEFFNETSFTYESLSSLELERGKEIRRVDVMYGDTGSITINYNLIKPDGSKELLKSDYSYGLFSANLPSKIELIGQSTDLDPMVENYIIVSQDEEAPFYYEKNKDKVINIDLRNPQYTIHFTDEVGNKIRESEKISAEVGSDFNYVAPAIEGYLVSNNESINDVYSKEDKEFTIVYRKKEKPVEKGKVTVNYEDESGKRLSESTILTGKLGESYKSDSKEITGYKLIDTRGTEEGIFKQAEAVVTYVYQKEEPLIETGKVTINYEDKTGNPISESVILTGKLGKVTSQSPKK</sequence>
<dbReference type="AlphaFoldDB" id="A0A430B8E1"/>
<accession>A0A430B8E1</accession>
<evidence type="ECO:0000313" key="5">
    <source>
        <dbReference type="Proteomes" id="UP000288028"/>
    </source>
</evidence>
<evidence type="ECO:0000259" key="3">
    <source>
        <dbReference type="Pfam" id="PF06458"/>
    </source>
</evidence>
<keyword evidence="5" id="KW-1185">Reference proteome</keyword>
<protein>
    <recommendedName>
        <fullName evidence="3">MucBP domain-containing protein</fullName>
    </recommendedName>
</protein>
<dbReference type="OrthoDB" id="2174091at2"/>
<evidence type="ECO:0000256" key="2">
    <source>
        <dbReference type="SAM" id="SignalP"/>
    </source>
</evidence>
<organism evidence="4 5">
    <name type="scientific">Vagococcus carniphilus</name>
    <dbReference type="NCBI Taxonomy" id="218144"/>
    <lineage>
        <taxon>Bacteria</taxon>
        <taxon>Bacillati</taxon>
        <taxon>Bacillota</taxon>
        <taxon>Bacilli</taxon>
        <taxon>Lactobacillales</taxon>
        <taxon>Enterococcaceae</taxon>
        <taxon>Vagococcus</taxon>
    </lineage>
</organism>
<comment type="caution">
    <text evidence="4">The sequence shown here is derived from an EMBL/GenBank/DDBJ whole genome shotgun (WGS) entry which is preliminary data.</text>
</comment>
<gene>
    <name evidence="4" type="ORF">CBF28_03310</name>
</gene>
<keyword evidence="1" id="KW-0677">Repeat</keyword>
<dbReference type="Gene3D" id="3.10.20.320">
    <property type="entry name" value="Putative peptidoglycan bound protein (lpxtg motif)"/>
    <property type="match status" value="2"/>
</dbReference>